<dbReference type="PANTHER" id="PTHR21512">
    <property type="entry name" value="TRAFFICKING PROTEIN PARTICLE COMPLEX SUBUNIT 9"/>
    <property type="match status" value="1"/>
</dbReference>
<organism evidence="1 2">
    <name type="scientific">Babesia duncani</name>
    <dbReference type="NCBI Taxonomy" id="323732"/>
    <lineage>
        <taxon>Eukaryota</taxon>
        <taxon>Sar</taxon>
        <taxon>Alveolata</taxon>
        <taxon>Apicomplexa</taxon>
        <taxon>Aconoidasida</taxon>
        <taxon>Piroplasmida</taxon>
        <taxon>Babesiidae</taxon>
        <taxon>Babesia</taxon>
    </lineage>
</organism>
<comment type="caution">
    <text evidence="1">The sequence shown here is derived from an EMBL/GenBank/DDBJ whole genome shotgun (WGS) entry which is preliminary data.</text>
</comment>
<dbReference type="Proteomes" id="UP001214638">
    <property type="component" value="Unassembled WGS sequence"/>
</dbReference>
<sequence>MVKIPTDVDYKRHIYRGLKLLVVKSHETPREAFAHVVECLTETLNLVHLVKTNSKSTVSNNDVEEPESLLACVNASDIPLVAMLPMNSNPMVLQEGEQAVKGALVSHSKHIKRMLKHLKDVEKLDIDYCVLQSPGDVLPSDGIGPIFHFESIFAAIVVHTVDVNDVIKLQELQNKYKYILQEKYPLVAIHIISACSQGLHLFQSSELLQANQWLMHSATMDKYYINMTYKNWSDALLGNSANSNLIFLYNPEKFELEMFLPELVQHLVQVLIYHWVDCLDTKSDLPPDPLDVKAIGHPSAMAKVKRYKSRGDLYLLLGNVSMAIKEYERSITHAINSRNFIYKGASEFASAIGLMSLHSDTATRVRQSSINETLCSLNDAENLKMELENSPVDDEHSNASDDDILHPKEVSPITQRIAVLLQHAFYSWKVHKNIIPNEFGLLIKVMIDWYRENELIRLTHYYIGAAAGIMDKEQALSFYNYAFNHTRNARYSRKPHLYRYMQAYEKSRANLTNTPQPGSDFTNTPSFINDDHEVLSNDNTFMEFDLKSAMDTISQNLHFSADTNEFCSHAPKWHSIKEAWLKLDMQSCTRETLLKLAFEILENVLNGVIAHAVPSKRVWTGILDFNRCLKEKGIAVPRLFHCVLPLLHTTEHPKEHHLNFRVNQDPKCLYTGGYQGMEMRPLILLLDITLVPVKDEIFEYDTQVTQSFPQVCSKRPYKLLNGANHVFKLVKVINSKYIHLKMLNKSGSFLERKNNIHNVGNYACALVKAPAGLEIPTPKYNDKVDFKTEKEEESSTNLPRNEWKISIGRLYQIEMRFSNPLPVDIVIEDIKLITMGTNIELHAHNIMVPASVKWHYEIVDIIANSPGTCKIVGLEFTILGIRCTQVLVSNADFNLEDNPWLLLDITKQSCPPSIGVVMATSAPTSPRTNGSTFNNQESLQKPTITIKGRYRYWNGIRMPSLNDITLPQKVMHCPNRDCTTCTYYKNFNPKQEPHMEKLIEGEHRLMYIVLKNTTASTVYRDIQVYVKSATCKLPKVSQYDARTSDDKEIQQRRNKIHEKMCQVNNTKCIVILSNRAICSRANSQHYIHASQNWDESFDTTTLNPGDELLVPMIYTATRNCHLFEFHVKAGILHNNDVALGVHHVEFNVVEGIGIGSRGMHLFPNLSFNPKMTLDHCLGSPCYSEHVKTRLRQSCHVFDGKNVTLMIPLSNETESNFVCQCRLANNQLVSSMGSESLWSLQVPRIGYMHAKAMDPNLFFQFLEAYLSLSWTCFPNNGGSIAIECPIDPNEKMSKFISSKFQIRRGIMAVYKRNQVWRLHGIQELASANFFYSRIPKALHANLHHVIESLITLEIIITDTGKEREYEQVELSTGVVECICCKPHENLKLELFASVCGNVSIPQYEVLIIPYMYGTNQDPTGLKWNGALHMHSTVTLASNKRPNKPYQTLSSGNNLVKVAQVDIFPVAQGTFEINAAILLDTKCYWHHKPLILHSV</sequence>
<proteinExistence type="predicted"/>
<dbReference type="GeneID" id="94334580"/>
<dbReference type="RefSeq" id="XP_067804125.1">
    <property type="nucleotide sequence ID" value="XM_067945334.1"/>
</dbReference>
<keyword evidence="2" id="KW-1185">Reference proteome</keyword>
<dbReference type="KEGG" id="bdw:94334580"/>
<dbReference type="InterPro" id="IPR013935">
    <property type="entry name" value="Trs120_TRAPPC9"/>
</dbReference>
<accession>A0AAD9PM33</accession>
<evidence type="ECO:0000313" key="1">
    <source>
        <dbReference type="EMBL" id="KAK2197283.1"/>
    </source>
</evidence>
<gene>
    <name evidence="1" type="ORF">BdWA1_000282</name>
</gene>
<dbReference type="EMBL" id="JALLKP010000001">
    <property type="protein sequence ID" value="KAK2197283.1"/>
    <property type="molecule type" value="Genomic_DNA"/>
</dbReference>
<dbReference type="GO" id="GO:0005802">
    <property type="term" value="C:trans-Golgi network"/>
    <property type="evidence" value="ECO:0007669"/>
    <property type="project" value="TreeGrafter"/>
</dbReference>
<evidence type="ECO:0000313" key="2">
    <source>
        <dbReference type="Proteomes" id="UP001214638"/>
    </source>
</evidence>
<dbReference type="PANTHER" id="PTHR21512:SF5">
    <property type="entry name" value="TRAFFICKING PROTEIN PARTICLE COMPLEX SUBUNIT 9"/>
    <property type="match status" value="1"/>
</dbReference>
<reference evidence="1" key="1">
    <citation type="journal article" date="2023" name="Nat. Microbiol.">
        <title>Babesia duncani multi-omics identifies virulence factors and drug targets.</title>
        <authorList>
            <person name="Singh P."/>
            <person name="Lonardi S."/>
            <person name="Liang Q."/>
            <person name="Vydyam P."/>
            <person name="Khabirova E."/>
            <person name="Fang T."/>
            <person name="Gihaz S."/>
            <person name="Thekkiniath J."/>
            <person name="Munshi M."/>
            <person name="Abel S."/>
            <person name="Ciampossin L."/>
            <person name="Batugedara G."/>
            <person name="Gupta M."/>
            <person name="Lu X.M."/>
            <person name="Lenz T."/>
            <person name="Chakravarty S."/>
            <person name="Cornillot E."/>
            <person name="Hu Y."/>
            <person name="Ma W."/>
            <person name="Gonzalez L.M."/>
            <person name="Sanchez S."/>
            <person name="Estrada K."/>
            <person name="Sanchez-Flores A."/>
            <person name="Montero E."/>
            <person name="Harb O.S."/>
            <person name="Le Roch K.G."/>
            <person name="Mamoun C.B."/>
        </authorList>
    </citation>
    <scope>NUCLEOTIDE SEQUENCE</scope>
    <source>
        <strain evidence="1">WA1</strain>
    </source>
</reference>
<protein>
    <submittedName>
        <fullName evidence="1">TRAPP II complex</fullName>
    </submittedName>
</protein>
<name>A0AAD9PM33_9APIC</name>